<dbReference type="GO" id="GO:0003006">
    <property type="term" value="P:developmental process involved in reproduction"/>
    <property type="evidence" value="ECO:0007669"/>
    <property type="project" value="UniProtKB-ARBA"/>
</dbReference>
<dbReference type="GO" id="GO:0022412">
    <property type="term" value="P:cellular process involved in reproduction in multicellular organism"/>
    <property type="evidence" value="ECO:0007669"/>
    <property type="project" value="UniProtKB-ARBA"/>
</dbReference>
<dbReference type="Pfam" id="PF00071">
    <property type="entry name" value="Ras"/>
    <property type="match status" value="1"/>
</dbReference>
<keyword evidence="2" id="KW-0342">GTP-binding</keyword>
<dbReference type="GO" id="GO:0035006">
    <property type="term" value="P:melanization defense response"/>
    <property type="evidence" value="ECO:0007669"/>
    <property type="project" value="UniProtKB-ARBA"/>
</dbReference>
<gene>
    <name evidence="3" type="ORF">ACAOBT_LOCUS16687</name>
</gene>
<dbReference type="PROSITE" id="PS51421">
    <property type="entry name" value="RAS"/>
    <property type="match status" value="1"/>
</dbReference>
<protein>
    <submittedName>
        <fullName evidence="3">Uncharacterized protein</fullName>
    </submittedName>
</protein>
<dbReference type="InterPro" id="IPR027417">
    <property type="entry name" value="P-loop_NTPase"/>
</dbReference>
<dbReference type="SUPFAM" id="SSF52540">
    <property type="entry name" value="P-loop containing nucleoside triphosphate hydrolases"/>
    <property type="match status" value="1"/>
</dbReference>
<name>A0A9P0PGN9_ACAOB</name>
<dbReference type="GO" id="GO:0005525">
    <property type="term" value="F:GTP binding"/>
    <property type="evidence" value="ECO:0007669"/>
    <property type="project" value="UniProtKB-KW"/>
</dbReference>
<dbReference type="AlphaFoldDB" id="A0A9P0PGN9"/>
<reference evidence="3" key="1">
    <citation type="submission" date="2022-03" db="EMBL/GenBank/DDBJ databases">
        <authorList>
            <person name="Sayadi A."/>
        </authorList>
    </citation>
    <scope>NUCLEOTIDE SEQUENCE</scope>
</reference>
<evidence type="ECO:0000313" key="3">
    <source>
        <dbReference type="EMBL" id="CAH1985457.1"/>
    </source>
</evidence>
<dbReference type="InterPro" id="IPR001806">
    <property type="entry name" value="Small_GTPase"/>
</dbReference>
<comment type="caution">
    <text evidence="3">The sequence shown here is derived from an EMBL/GenBank/DDBJ whole genome shotgun (WGS) entry which is preliminary data.</text>
</comment>
<keyword evidence="1" id="KW-0547">Nucleotide-binding</keyword>
<dbReference type="Gene3D" id="3.40.50.300">
    <property type="entry name" value="P-loop containing nucleotide triphosphate hydrolases"/>
    <property type="match status" value="1"/>
</dbReference>
<feature type="non-terminal residue" evidence="3">
    <location>
        <position position="160"/>
    </location>
</feature>
<dbReference type="OrthoDB" id="8830751at2759"/>
<organism evidence="3 4">
    <name type="scientific">Acanthoscelides obtectus</name>
    <name type="common">Bean weevil</name>
    <name type="synonym">Bruchus obtectus</name>
    <dbReference type="NCBI Taxonomy" id="200917"/>
    <lineage>
        <taxon>Eukaryota</taxon>
        <taxon>Metazoa</taxon>
        <taxon>Ecdysozoa</taxon>
        <taxon>Arthropoda</taxon>
        <taxon>Hexapoda</taxon>
        <taxon>Insecta</taxon>
        <taxon>Pterygota</taxon>
        <taxon>Neoptera</taxon>
        <taxon>Endopterygota</taxon>
        <taxon>Coleoptera</taxon>
        <taxon>Polyphaga</taxon>
        <taxon>Cucujiformia</taxon>
        <taxon>Chrysomeloidea</taxon>
        <taxon>Chrysomelidae</taxon>
        <taxon>Bruchinae</taxon>
        <taxon>Bruchini</taxon>
        <taxon>Acanthoscelides</taxon>
    </lineage>
</organism>
<accession>A0A9P0PGN9</accession>
<keyword evidence="4" id="KW-1185">Reference proteome</keyword>
<dbReference type="SMART" id="SM00173">
    <property type="entry name" value="RAS"/>
    <property type="match status" value="1"/>
</dbReference>
<dbReference type="SMART" id="SM00174">
    <property type="entry name" value="RHO"/>
    <property type="match status" value="1"/>
</dbReference>
<dbReference type="PROSITE" id="PS51420">
    <property type="entry name" value="RHO"/>
    <property type="match status" value="1"/>
</dbReference>
<dbReference type="Proteomes" id="UP001152888">
    <property type="component" value="Unassembled WGS sequence"/>
</dbReference>
<evidence type="ECO:0000256" key="1">
    <source>
        <dbReference type="ARBA" id="ARBA00022741"/>
    </source>
</evidence>
<dbReference type="PROSITE" id="PS51419">
    <property type="entry name" value="RAB"/>
    <property type="match status" value="1"/>
</dbReference>
<evidence type="ECO:0000256" key="2">
    <source>
        <dbReference type="ARBA" id="ARBA00023134"/>
    </source>
</evidence>
<sequence>VEVQVDGKPVRVELCDTAGEDAFNRLRHLCYPGTDVFMLCFSLVKPDSFFSACSRWADELTRLNAAVVLVGTQADLKTNPAVVNELRRKGQRPVLTSEAKGLAERLNAPYVETSALACTHLKEAFDVAIVVALKRQRKRKRRLLWMKYFCCMKWPSRACP</sequence>
<dbReference type="GO" id="GO:0007264">
    <property type="term" value="P:small GTPase-mediated signal transduction"/>
    <property type="evidence" value="ECO:0007669"/>
    <property type="project" value="InterPro"/>
</dbReference>
<proteinExistence type="predicted"/>
<dbReference type="PANTHER" id="PTHR24072">
    <property type="entry name" value="RHO FAMILY GTPASE"/>
    <property type="match status" value="1"/>
</dbReference>
<evidence type="ECO:0000313" key="4">
    <source>
        <dbReference type="Proteomes" id="UP001152888"/>
    </source>
</evidence>
<dbReference type="EMBL" id="CAKOFQ010006980">
    <property type="protein sequence ID" value="CAH1985457.1"/>
    <property type="molecule type" value="Genomic_DNA"/>
</dbReference>
<dbReference type="PRINTS" id="PR00449">
    <property type="entry name" value="RASTRNSFRMNG"/>
</dbReference>
<dbReference type="GO" id="GO:0001667">
    <property type="term" value="P:ameboidal-type cell migration"/>
    <property type="evidence" value="ECO:0007669"/>
    <property type="project" value="UniProtKB-ARBA"/>
</dbReference>
<dbReference type="GO" id="GO:0003924">
    <property type="term" value="F:GTPase activity"/>
    <property type="evidence" value="ECO:0007669"/>
    <property type="project" value="InterPro"/>
</dbReference>
<dbReference type="NCBIfam" id="TIGR00231">
    <property type="entry name" value="small_GTP"/>
    <property type="match status" value="1"/>
</dbReference>
<dbReference type="InterPro" id="IPR003578">
    <property type="entry name" value="Small_GTPase_Rho"/>
</dbReference>
<dbReference type="SMART" id="SM00175">
    <property type="entry name" value="RAB"/>
    <property type="match status" value="1"/>
</dbReference>
<dbReference type="InterPro" id="IPR005225">
    <property type="entry name" value="Small_GTP-bd"/>
</dbReference>
<dbReference type="GO" id="GO:0035099">
    <property type="term" value="P:hemocyte migration"/>
    <property type="evidence" value="ECO:0007669"/>
    <property type="project" value="UniProtKB-ARBA"/>
</dbReference>